<keyword evidence="6 10" id="KW-0406">Ion transport</keyword>
<accession>G7VDX6</accession>
<keyword evidence="5 10" id="KW-1133">Transmembrane helix</keyword>
<name>G7VDX6_9CREN</name>
<evidence type="ECO:0000256" key="7">
    <source>
        <dbReference type="ARBA" id="ARBA00023136"/>
    </source>
</evidence>
<keyword evidence="4 10" id="KW-0812">Transmembrane</keyword>
<feature type="coiled-coil region" evidence="11">
    <location>
        <begin position="254"/>
        <end position="281"/>
    </location>
</feature>
<dbReference type="GO" id="GO:0016471">
    <property type="term" value="C:vacuolar proton-transporting V-type ATPase complex"/>
    <property type="evidence" value="ECO:0007669"/>
    <property type="project" value="TreeGrafter"/>
</dbReference>
<gene>
    <name evidence="12" type="ORF">P186_0090</name>
</gene>
<dbReference type="KEGG" id="pyr:P186_0090"/>
<evidence type="ECO:0000256" key="3">
    <source>
        <dbReference type="ARBA" id="ARBA00022448"/>
    </source>
</evidence>
<dbReference type="OrthoDB" id="85892at2157"/>
<dbReference type="Pfam" id="PF01496">
    <property type="entry name" value="V_ATPase_I"/>
    <property type="match status" value="1"/>
</dbReference>
<feature type="transmembrane region" description="Helical" evidence="10">
    <location>
        <begin position="596"/>
        <end position="617"/>
    </location>
</feature>
<dbReference type="AlphaFoldDB" id="G7VDX6"/>
<dbReference type="eggNOG" id="arCOG04138">
    <property type="taxonomic scope" value="Archaea"/>
</dbReference>
<evidence type="ECO:0000313" key="13">
    <source>
        <dbReference type="Proteomes" id="UP000005867"/>
    </source>
</evidence>
<dbReference type="HOGENOM" id="CLU_020397_0_0_2"/>
<evidence type="ECO:0000256" key="2">
    <source>
        <dbReference type="ARBA" id="ARBA00009904"/>
    </source>
</evidence>
<evidence type="ECO:0000256" key="8">
    <source>
        <dbReference type="ARBA" id="ARBA00059506"/>
    </source>
</evidence>
<evidence type="ECO:0000256" key="5">
    <source>
        <dbReference type="ARBA" id="ARBA00022989"/>
    </source>
</evidence>
<dbReference type="PANTHER" id="PTHR11629:SF63">
    <property type="entry name" value="V-TYPE PROTON ATPASE SUBUNIT A"/>
    <property type="match status" value="1"/>
</dbReference>
<evidence type="ECO:0000256" key="9">
    <source>
        <dbReference type="ARBA" id="ARBA00068671"/>
    </source>
</evidence>
<keyword evidence="7 10" id="KW-0472">Membrane</keyword>
<comment type="function">
    <text evidence="8">Component of the A-type ATP synthase that produces ATP from ADP in the presence of a proton gradient across the membrane.</text>
</comment>
<organism evidence="12 13">
    <name type="scientific">Pyrobaculum ferrireducens</name>
    <dbReference type="NCBI Taxonomy" id="1104324"/>
    <lineage>
        <taxon>Archaea</taxon>
        <taxon>Thermoproteota</taxon>
        <taxon>Thermoprotei</taxon>
        <taxon>Thermoproteales</taxon>
        <taxon>Thermoproteaceae</taxon>
        <taxon>Pyrobaculum</taxon>
    </lineage>
</organism>
<dbReference type="GO" id="GO:0007035">
    <property type="term" value="P:vacuolar acidification"/>
    <property type="evidence" value="ECO:0007669"/>
    <property type="project" value="TreeGrafter"/>
</dbReference>
<dbReference type="BioCyc" id="PSP1104324:GJSN-89-MONOMER"/>
<feature type="transmembrane region" description="Helical" evidence="10">
    <location>
        <begin position="637"/>
        <end position="655"/>
    </location>
</feature>
<dbReference type="RefSeq" id="WP_014287389.1">
    <property type="nucleotide sequence ID" value="NC_016645.1"/>
</dbReference>
<evidence type="ECO:0000256" key="10">
    <source>
        <dbReference type="RuleBase" id="RU361189"/>
    </source>
</evidence>
<dbReference type="Proteomes" id="UP000005867">
    <property type="component" value="Chromosome"/>
</dbReference>
<dbReference type="GO" id="GO:0033179">
    <property type="term" value="C:proton-transporting V-type ATPase, V0 domain"/>
    <property type="evidence" value="ECO:0007669"/>
    <property type="project" value="InterPro"/>
</dbReference>
<evidence type="ECO:0000256" key="11">
    <source>
        <dbReference type="SAM" id="Coils"/>
    </source>
</evidence>
<keyword evidence="3 10" id="KW-0813">Transport</keyword>
<comment type="similarity">
    <text evidence="2 10">Belongs to the V-ATPase 116 kDa subunit family.</text>
</comment>
<keyword evidence="13" id="KW-1185">Reference proteome</keyword>
<dbReference type="EMBL" id="CP003098">
    <property type="protein sequence ID" value="AET31558.1"/>
    <property type="molecule type" value="Genomic_DNA"/>
</dbReference>
<evidence type="ECO:0000256" key="4">
    <source>
        <dbReference type="ARBA" id="ARBA00022692"/>
    </source>
</evidence>
<proteinExistence type="inferred from homology"/>
<dbReference type="GO" id="GO:0051117">
    <property type="term" value="F:ATPase binding"/>
    <property type="evidence" value="ECO:0007669"/>
    <property type="project" value="TreeGrafter"/>
</dbReference>
<dbReference type="GeneID" id="11595895"/>
<sequence>MPLERVVEFRVAANVDLLPELIFYVGKTGAAMFEERPEKLPRPRDPALFHKVKKIDEFLNQLQIYFQPQQVSLPLEPLESQVDSVLEKLGAVQKEVAYYTRLLDELRSKLSTSREVATVKTQQQPRTEMLDAFVAIPGRALKEAVELVKAANATVAQRGNALLVVAERGRAPQLRAALEKLGARVLTLQEVAEIEPPDVVEERLRRVEEELKSTVRRHSDLINYAYTLRNAASSVIDVFNKSAIDEGAEVGHLFESYENEIRRTEKQLADLRRIKQVLEGLSGRESLKLPEGFKLYVDPELPIEAPHVLQEINGVKVALVRGEARGLEVPPEYLADIKTGRQLVEGAIASAEAALRKLKRDLEVLEKQYGEFSLYGDRRWEEHRDVATLVFYVLERDVKKIDDALSEFARRNSAKLDILRRTRYRYFDSVPMERRPTLERYPAPIRQFTHIVYMYGVPRPYEISPVPLVALMFPLFFGWMYGDLGHGFLLFLLGVLLMTKLYGGRHRDWGVIWAVTGLTAMFFGAFVYQEAFGFPLSAFGIEVPGAPLFHLFGEHQLVATEGVIMAIRAAFILGFFLILLSFLAKFVNTWLKGEPDVALGLILPQVVLFFSLAMVFFSLVKEALHLEFMSPILQLPWIYVFLIALLWSFAGALALRAKYRHHEEAPPITEELILGFVEGSLGALANIPSFARLVILVLIHGVLTKLVNGVALSLGPAGVAFAIFGHSLIATAEGLFSLVQSLRLSFYETLSKFYEGRGRLFLPLRLP</sequence>
<dbReference type="GO" id="GO:0046961">
    <property type="term" value="F:proton-transporting ATPase activity, rotational mechanism"/>
    <property type="evidence" value="ECO:0007669"/>
    <property type="project" value="InterPro"/>
</dbReference>
<evidence type="ECO:0000256" key="6">
    <source>
        <dbReference type="ARBA" id="ARBA00023065"/>
    </source>
</evidence>
<keyword evidence="11" id="KW-0175">Coiled coil</keyword>
<evidence type="ECO:0000313" key="12">
    <source>
        <dbReference type="EMBL" id="AET31558.1"/>
    </source>
</evidence>
<feature type="transmembrane region" description="Helical" evidence="10">
    <location>
        <begin position="509"/>
        <end position="528"/>
    </location>
</feature>
<comment type="subcellular location">
    <subcellularLocation>
        <location evidence="1">Membrane</location>
        <topology evidence="1">Multi-pass membrane protein</topology>
    </subcellularLocation>
</comment>
<feature type="transmembrane region" description="Helical" evidence="10">
    <location>
        <begin position="563"/>
        <end position="584"/>
    </location>
</feature>
<reference evidence="12 13" key="1">
    <citation type="journal article" date="2012" name="J. Bacteriol.">
        <title>Complete genome sequence of strain 1860, a crenarchaeon of the genus pyrobaculum able to grow with various electron acceptors.</title>
        <authorList>
            <person name="Mardanov A.V."/>
            <person name="Gumerov V.M."/>
            <person name="Slobodkina G.B."/>
            <person name="Beletsky A.V."/>
            <person name="Bonch-Osmolovskaya E.A."/>
            <person name="Ravin N.V."/>
            <person name="Skryabin K.G."/>
        </authorList>
    </citation>
    <scope>NUCLEOTIDE SEQUENCE [LARGE SCALE GENOMIC DNA]</scope>
    <source>
        <strain evidence="12 13">1860</strain>
    </source>
</reference>
<dbReference type="PANTHER" id="PTHR11629">
    <property type="entry name" value="VACUOLAR PROTON ATPASES"/>
    <property type="match status" value="1"/>
</dbReference>
<evidence type="ECO:0000256" key="1">
    <source>
        <dbReference type="ARBA" id="ARBA00004141"/>
    </source>
</evidence>
<feature type="transmembrane region" description="Helical" evidence="10">
    <location>
        <begin position="719"/>
        <end position="739"/>
    </location>
</feature>
<dbReference type="InterPro" id="IPR002490">
    <property type="entry name" value="V-ATPase_116kDa_su"/>
</dbReference>
<protein>
    <recommendedName>
        <fullName evidence="9 10">A-type ATP synthase subunit I</fullName>
    </recommendedName>
</protein>
<feature type="coiled-coil region" evidence="11">
    <location>
        <begin position="341"/>
        <end position="368"/>
    </location>
</feature>
<dbReference type="STRING" id="1104324.P186_0090"/>
<feature type="transmembrane region" description="Helical" evidence="10">
    <location>
        <begin position="468"/>
        <end position="497"/>
    </location>
</feature>